<evidence type="ECO:0000313" key="3">
    <source>
        <dbReference type="Proteomes" id="UP001632038"/>
    </source>
</evidence>
<dbReference type="PANTHER" id="PTHR33621">
    <property type="entry name" value="ASPARTIC/GLUTAMIC ACID-RICH PROTEIN"/>
    <property type="match status" value="1"/>
</dbReference>
<dbReference type="Proteomes" id="UP001632038">
    <property type="component" value="Unassembled WGS sequence"/>
</dbReference>
<protein>
    <submittedName>
        <fullName evidence="2">Uncharacterized protein</fullName>
    </submittedName>
</protein>
<evidence type="ECO:0000256" key="1">
    <source>
        <dbReference type="SAM" id="MobiDB-lite"/>
    </source>
</evidence>
<gene>
    <name evidence="2" type="ORF">CASFOL_007024</name>
</gene>
<sequence>MDFHTLARRDLQALCKKNKIPANLTNVAMADALKALELVEGIEELMQQSQSGTEQSSIDSLEMLDVTSPFVPPTAGGRSTRRTNIPKPAPESVNPMTRTRRTARKTQVKDVDEIETSAMVSHTNRKKDVMASAPLNMESQLKECADEDKKDFLTTPAVVTSRRKKAVESTVMRSYSTRRSVRLAEKCSVEVSNEVDKNGENEEMNLKDGVDNFNELSGFTDGDSITVVEEKSENKDEFEVVSDQKDTSFVQSTEELKFEEGEKTEEDEAATAEFLDSRDNFVVDEFYFDKIGSHDDETKEVLSIDIDDGGSKDVTDLNMTLDKLTELTLQQTVSQETDSDFVDHLDIPELQLNENEPNASEKAADPVPLETELIKIETLPSGFEGVENEPNEIDILKPEEGEKAAETCEQIPTTKSGICRPDNKENIGSGVKLVIMKDVKMAKKSDTLDDLSVRQLTKMLKEKLEITKKPSKTEIGNEAVMSRTALQAISDNRMVDGAGN</sequence>
<dbReference type="AlphaFoldDB" id="A0ABD3EBW8"/>
<feature type="region of interest" description="Disordered" evidence="1">
    <location>
        <begin position="69"/>
        <end position="109"/>
    </location>
</feature>
<evidence type="ECO:0000313" key="2">
    <source>
        <dbReference type="EMBL" id="KAL3650621.1"/>
    </source>
</evidence>
<dbReference type="PANTHER" id="PTHR33621:SF2">
    <property type="entry name" value="RIBOSOMAL L1 DOMAIN-CONTAINING PROTEIN"/>
    <property type="match status" value="1"/>
</dbReference>
<keyword evidence="3" id="KW-1185">Reference proteome</keyword>
<reference evidence="3" key="1">
    <citation type="journal article" date="2024" name="IScience">
        <title>Strigolactones Initiate the Formation of Haustorium-like Structures in Castilleja.</title>
        <authorList>
            <person name="Buerger M."/>
            <person name="Peterson D."/>
            <person name="Chory J."/>
        </authorList>
    </citation>
    <scope>NUCLEOTIDE SEQUENCE [LARGE SCALE GENOMIC DNA]</scope>
</reference>
<organism evidence="2 3">
    <name type="scientific">Castilleja foliolosa</name>
    <dbReference type="NCBI Taxonomy" id="1961234"/>
    <lineage>
        <taxon>Eukaryota</taxon>
        <taxon>Viridiplantae</taxon>
        <taxon>Streptophyta</taxon>
        <taxon>Embryophyta</taxon>
        <taxon>Tracheophyta</taxon>
        <taxon>Spermatophyta</taxon>
        <taxon>Magnoliopsida</taxon>
        <taxon>eudicotyledons</taxon>
        <taxon>Gunneridae</taxon>
        <taxon>Pentapetalae</taxon>
        <taxon>asterids</taxon>
        <taxon>lamiids</taxon>
        <taxon>Lamiales</taxon>
        <taxon>Orobanchaceae</taxon>
        <taxon>Pedicularideae</taxon>
        <taxon>Castillejinae</taxon>
        <taxon>Castilleja</taxon>
    </lineage>
</organism>
<comment type="caution">
    <text evidence="2">The sequence shown here is derived from an EMBL/GenBank/DDBJ whole genome shotgun (WGS) entry which is preliminary data.</text>
</comment>
<proteinExistence type="predicted"/>
<accession>A0ABD3EBW8</accession>
<dbReference type="EMBL" id="JAVIJP010000007">
    <property type="protein sequence ID" value="KAL3650621.1"/>
    <property type="molecule type" value="Genomic_DNA"/>
</dbReference>
<name>A0ABD3EBW8_9LAMI</name>